<dbReference type="GO" id="GO:0009398">
    <property type="term" value="P:FMN biosynthetic process"/>
    <property type="evidence" value="ECO:0007669"/>
    <property type="project" value="UniProtKB-UniRule"/>
</dbReference>
<dbReference type="InterPro" id="IPR015864">
    <property type="entry name" value="FAD_synthase"/>
</dbReference>
<reference evidence="13" key="1">
    <citation type="journal article" date="2014" name="Int. J. Syst. Evol. Microbiol.">
        <title>Complete genome sequence of Corynebacterium casei LMG S-19264T (=DSM 44701T), isolated from a smear-ripened cheese.</title>
        <authorList>
            <consortium name="US DOE Joint Genome Institute (JGI-PGF)"/>
            <person name="Walter F."/>
            <person name="Albersmeier A."/>
            <person name="Kalinowski J."/>
            <person name="Ruckert C."/>
        </authorList>
    </citation>
    <scope>NUCLEOTIDE SEQUENCE</scope>
    <source>
        <strain evidence="13">CGMCC 1.15371</strain>
    </source>
</reference>
<dbReference type="GO" id="GO:0006747">
    <property type="term" value="P:FAD biosynthetic process"/>
    <property type="evidence" value="ECO:0007669"/>
    <property type="project" value="UniProtKB-UniRule"/>
</dbReference>
<dbReference type="CDD" id="cd02064">
    <property type="entry name" value="FAD_synthetase_N"/>
    <property type="match status" value="1"/>
</dbReference>
<dbReference type="AlphaFoldDB" id="A0A8J2VI76"/>
<keyword evidence="8 11" id="KW-0274">FAD</keyword>
<dbReference type="Pfam" id="PF06574">
    <property type="entry name" value="FAD_syn"/>
    <property type="match status" value="1"/>
</dbReference>
<dbReference type="GO" id="GO:0005524">
    <property type="term" value="F:ATP binding"/>
    <property type="evidence" value="ECO:0007669"/>
    <property type="project" value="UniProtKB-UniRule"/>
</dbReference>
<dbReference type="PIRSF" id="PIRSF004491">
    <property type="entry name" value="FAD_Synth"/>
    <property type="match status" value="1"/>
</dbReference>
<evidence type="ECO:0000256" key="11">
    <source>
        <dbReference type="PIRNR" id="PIRNR004491"/>
    </source>
</evidence>
<dbReference type="GO" id="GO:0008531">
    <property type="term" value="F:riboflavin kinase activity"/>
    <property type="evidence" value="ECO:0007669"/>
    <property type="project" value="UniProtKB-UniRule"/>
</dbReference>
<evidence type="ECO:0000313" key="14">
    <source>
        <dbReference type="Proteomes" id="UP000628775"/>
    </source>
</evidence>
<dbReference type="UniPathway" id="UPA00277">
    <property type="reaction ID" value="UER00407"/>
</dbReference>
<keyword evidence="14" id="KW-1185">Reference proteome</keyword>
<evidence type="ECO:0000256" key="8">
    <source>
        <dbReference type="ARBA" id="ARBA00022827"/>
    </source>
</evidence>
<dbReference type="SUPFAM" id="SSF52374">
    <property type="entry name" value="Nucleotidylyl transferase"/>
    <property type="match status" value="1"/>
</dbReference>
<keyword evidence="5 11" id="KW-0808">Transferase</keyword>
<name>A0A8J2VI76_9BACL</name>
<evidence type="ECO:0000259" key="12">
    <source>
        <dbReference type="Pfam" id="PF06574"/>
    </source>
</evidence>
<comment type="catalytic activity">
    <reaction evidence="10 11">
        <text>FMN + ATP + H(+) = FAD + diphosphate</text>
        <dbReference type="Rhea" id="RHEA:17237"/>
        <dbReference type="ChEBI" id="CHEBI:15378"/>
        <dbReference type="ChEBI" id="CHEBI:30616"/>
        <dbReference type="ChEBI" id="CHEBI:33019"/>
        <dbReference type="ChEBI" id="CHEBI:57692"/>
        <dbReference type="ChEBI" id="CHEBI:58210"/>
        <dbReference type="EC" id="2.7.7.2"/>
    </reaction>
</comment>
<dbReference type="EMBL" id="BMIR01000002">
    <property type="protein sequence ID" value="GGE31654.1"/>
    <property type="molecule type" value="Genomic_DNA"/>
</dbReference>
<dbReference type="PANTHER" id="PTHR22749">
    <property type="entry name" value="RIBOFLAVIN KINASE/FMN ADENYLYLTRANSFERASE"/>
    <property type="match status" value="1"/>
</dbReference>
<keyword evidence="6 11" id="KW-0548">Nucleotidyltransferase</keyword>
<evidence type="ECO:0000313" key="13">
    <source>
        <dbReference type="EMBL" id="GGE31654.1"/>
    </source>
</evidence>
<comment type="caution">
    <text evidence="13">The sequence shown here is derived from an EMBL/GenBank/DDBJ whole genome shotgun (WGS) entry which is preliminary data.</text>
</comment>
<dbReference type="RefSeq" id="WP_188689456.1">
    <property type="nucleotide sequence ID" value="NZ_BMIR01000002.1"/>
</dbReference>
<evidence type="ECO:0000256" key="1">
    <source>
        <dbReference type="ARBA" id="ARBA00004726"/>
    </source>
</evidence>
<organism evidence="13 14">
    <name type="scientific">Pullulanibacillus camelliae</name>
    <dbReference type="NCBI Taxonomy" id="1707096"/>
    <lineage>
        <taxon>Bacteria</taxon>
        <taxon>Bacillati</taxon>
        <taxon>Bacillota</taxon>
        <taxon>Bacilli</taxon>
        <taxon>Bacillales</taxon>
        <taxon>Sporolactobacillaceae</taxon>
        <taxon>Pullulanibacillus</taxon>
    </lineage>
</organism>
<evidence type="ECO:0000256" key="7">
    <source>
        <dbReference type="ARBA" id="ARBA00022741"/>
    </source>
</evidence>
<proteinExistence type="inferred from homology"/>
<comment type="similarity">
    <text evidence="11">Belongs to the ribF family.</text>
</comment>
<keyword evidence="9 11" id="KW-0067">ATP-binding</keyword>
<dbReference type="Proteomes" id="UP000628775">
    <property type="component" value="Unassembled WGS sequence"/>
</dbReference>
<comment type="pathway">
    <text evidence="2 11">Cofactor biosynthesis; FMN biosynthesis; FMN from riboflavin (ATP route): step 1/1.</text>
</comment>
<dbReference type="InterPro" id="IPR014729">
    <property type="entry name" value="Rossmann-like_a/b/a_fold"/>
</dbReference>
<evidence type="ECO:0000256" key="9">
    <source>
        <dbReference type="ARBA" id="ARBA00022840"/>
    </source>
</evidence>
<keyword evidence="7 11" id="KW-0547">Nucleotide-binding</keyword>
<evidence type="ECO:0000256" key="2">
    <source>
        <dbReference type="ARBA" id="ARBA00005201"/>
    </source>
</evidence>
<evidence type="ECO:0000256" key="4">
    <source>
        <dbReference type="ARBA" id="ARBA00022643"/>
    </source>
</evidence>
<evidence type="ECO:0000256" key="5">
    <source>
        <dbReference type="ARBA" id="ARBA00022679"/>
    </source>
</evidence>
<keyword evidence="11 13" id="KW-0418">Kinase</keyword>
<evidence type="ECO:0000256" key="3">
    <source>
        <dbReference type="ARBA" id="ARBA00022630"/>
    </source>
</evidence>
<dbReference type="GO" id="GO:0009231">
    <property type="term" value="P:riboflavin biosynthetic process"/>
    <property type="evidence" value="ECO:0007669"/>
    <property type="project" value="InterPro"/>
</dbReference>
<dbReference type="Gene3D" id="3.40.50.620">
    <property type="entry name" value="HUPs"/>
    <property type="match status" value="1"/>
</dbReference>
<dbReference type="EC" id="2.7.7.2" evidence="11"/>
<dbReference type="EC" id="2.7.1.26" evidence="11"/>
<comment type="pathway">
    <text evidence="1 11">Cofactor biosynthesis; FAD biosynthesis; FAD from FMN: step 1/1.</text>
</comment>
<dbReference type="InterPro" id="IPR002606">
    <property type="entry name" value="Riboflavin_kinase_bac"/>
</dbReference>
<dbReference type="InterPro" id="IPR023468">
    <property type="entry name" value="Riboflavin_kinase"/>
</dbReference>
<dbReference type="FunFam" id="3.40.50.620:FF:000021">
    <property type="entry name" value="Riboflavin biosynthesis protein"/>
    <property type="match status" value="1"/>
</dbReference>
<protein>
    <recommendedName>
        <fullName evidence="11">Riboflavin biosynthesis protein</fullName>
    </recommendedName>
    <domain>
        <recommendedName>
            <fullName evidence="11">Riboflavin kinase</fullName>
            <ecNumber evidence="11">2.7.1.26</ecNumber>
        </recommendedName>
        <alternativeName>
            <fullName evidence="11">Flavokinase</fullName>
        </alternativeName>
    </domain>
    <domain>
        <recommendedName>
            <fullName evidence="11">FMN adenylyltransferase</fullName>
            <ecNumber evidence="11">2.7.7.2</ecNumber>
        </recommendedName>
        <alternativeName>
            <fullName evidence="11">FAD pyrophosphorylase</fullName>
        </alternativeName>
        <alternativeName>
            <fullName evidence="11">FAD synthase</fullName>
        </alternativeName>
    </domain>
</protein>
<sequence>MEVIDITYEPPRNQEPIVLCIGKFDGVHLGHQRLLRVAADLAAGKAEMAVMSFSPHPAWALTGNETYKKALTPIDEKLRLLEALGVSRFYRVRFTKEYAKTDVDTFVFEHLSRLNVKAIVVGEGFNFGKPYDSGTEVLSKLCQQIGISVIVVPVIRDGNSKLSSTIIRHCVTKGSFEKVQTLLGRPYQITGTLVEGSLPGDYLLHLTSEGNDGIEDYILPCEGSYKMKVWARSKKIVAASHFYAQGSCLADEENSYRLSCPETEVALIKPFINQEVCAMFIHRLG</sequence>
<keyword evidence="3 11" id="KW-0285">Flavoprotein</keyword>
<dbReference type="PANTHER" id="PTHR22749:SF6">
    <property type="entry name" value="RIBOFLAVIN KINASE"/>
    <property type="match status" value="1"/>
</dbReference>
<keyword evidence="4 11" id="KW-0288">FMN</keyword>
<reference evidence="13" key="2">
    <citation type="submission" date="2020-09" db="EMBL/GenBank/DDBJ databases">
        <authorList>
            <person name="Sun Q."/>
            <person name="Zhou Y."/>
        </authorList>
    </citation>
    <scope>NUCLEOTIDE SEQUENCE</scope>
    <source>
        <strain evidence="13">CGMCC 1.15371</strain>
    </source>
</reference>
<comment type="catalytic activity">
    <reaction evidence="11">
        <text>riboflavin + ATP = FMN + ADP + H(+)</text>
        <dbReference type="Rhea" id="RHEA:14357"/>
        <dbReference type="ChEBI" id="CHEBI:15378"/>
        <dbReference type="ChEBI" id="CHEBI:30616"/>
        <dbReference type="ChEBI" id="CHEBI:57986"/>
        <dbReference type="ChEBI" id="CHEBI:58210"/>
        <dbReference type="ChEBI" id="CHEBI:456216"/>
        <dbReference type="EC" id="2.7.1.26"/>
    </reaction>
</comment>
<gene>
    <name evidence="13" type="ORF">GCM10011391_07900</name>
</gene>
<evidence type="ECO:0000256" key="6">
    <source>
        <dbReference type="ARBA" id="ARBA00022695"/>
    </source>
</evidence>
<dbReference type="UniPathway" id="UPA00276">
    <property type="reaction ID" value="UER00406"/>
</dbReference>
<dbReference type="GO" id="GO:0003919">
    <property type="term" value="F:FMN adenylyltransferase activity"/>
    <property type="evidence" value="ECO:0007669"/>
    <property type="project" value="UniProtKB-UniRule"/>
</dbReference>
<evidence type="ECO:0000256" key="10">
    <source>
        <dbReference type="ARBA" id="ARBA00049494"/>
    </source>
</evidence>
<accession>A0A8J2VI76</accession>
<feature type="domain" description="FAD synthetase" evidence="12">
    <location>
        <begin position="12"/>
        <end position="165"/>
    </location>
</feature>